<dbReference type="AlphaFoldDB" id="A0A0H3B587"/>
<dbReference type="PATRIC" id="fig|502800.11.peg.3522"/>
<proteinExistence type="predicted"/>
<dbReference type="Pfam" id="PF10076">
    <property type="entry name" value="Phage_Mu_Gp48"/>
    <property type="match status" value="1"/>
</dbReference>
<organism evidence="1">
    <name type="scientific">Yersinia pseudotuberculosis serotype O:3 (strain YPIII)</name>
    <dbReference type="NCBI Taxonomy" id="502800"/>
    <lineage>
        <taxon>Bacteria</taxon>
        <taxon>Pseudomonadati</taxon>
        <taxon>Pseudomonadota</taxon>
        <taxon>Gammaproteobacteria</taxon>
        <taxon>Enterobacterales</taxon>
        <taxon>Yersiniaceae</taxon>
        <taxon>Yersinia</taxon>
    </lineage>
</organism>
<dbReference type="GeneID" id="49786632"/>
<dbReference type="KEGG" id="ypy:YPK_2810"/>
<dbReference type="RefSeq" id="WP_011192006.1">
    <property type="nucleotide sequence ID" value="NZ_CP009792.1"/>
</dbReference>
<reference evidence="1" key="1">
    <citation type="submission" date="2008-02" db="EMBL/GenBank/DDBJ databases">
        <title>Complete sequence of Yersinia pseudotuberculosis YPIII.</title>
        <authorList>
            <consortium name="US DOE Joint Genome Institute"/>
            <person name="Challacombe J.F."/>
            <person name="Bruce D."/>
            <person name="Detter J.C."/>
            <person name="Green L."/>
            <person name="Land M."/>
            <person name="Munk C."/>
            <person name="Lindler L.E."/>
            <person name="Nikolich M.P."/>
            <person name="Brettin T."/>
        </authorList>
    </citation>
    <scope>NUCLEOTIDE SEQUENCE</scope>
    <source>
        <strain evidence="1">YPIII</strain>
    </source>
</reference>
<sequence length="200" mass="21996">MSRYSVSEYTGALQALMPMGLVWPRRPDGIQTEVLRALANAYQRSDEDAQDLLSAAFPATATALLPEWEATLGLPDLCAIGEIDSMIQRQRAVVAKLFGIGGQSAAYFIRVAKALGYDITVTQYRQACAGMSVCRDALNGEEWPFTWLITAPETTIHNAQCSLTYCSDPLRSWGNKQLECRLAVLNPSHSILKFGYTLLS</sequence>
<dbReference type="InterPro" id="IPR018755">
    <property type="entry name" value="Phage_Mu_Gp48"/>
</dbReference>
<name>A0A0H3B587_YERPY</name>
<protein>
    <submittedName>
        <fullName evidence="1">Putative bacteriophage protein GP48</fullName>
    </submittedName>
</protein>
<dbReference type="EMBL" id="CP000950">
    <property type="protein sequence ID" value="ACA69086.1"/>
    <property type="molecule type" value="Genomic_DNA"/>
</dbReference>
<gene>
    <name evidence="1" type="ordered locus">YPK_2810</name>
</gene>
<accession>A0A0H3B587</accession>
<evidence type="ECO:0000313" key="1">
    <source>
        <dbReference type="EMBL" id="ACA69086.1"/>
    </source>
</evidence>